<dbReference type="InterPro" id="IPR002491">
    <property type="entry name" value="ABC_transptr_periplasmic_BD"/>
</dbReference>
<name>A0A5M6D2U4_9BACT</name>
<dbReference type="EMBL" id="VWOX01000019">
    <property type="protein sequence ID" value="KAA5539465.1"/>
    <property type="molecule type" value="Genomic_DNA"/>
</dbReference>
<evidence type="ECO:0000259" key="1">
    <source>
        <dbReference type="PROSITE" id="PS50983"/>
    </source>
</evidence>
<evidence type="ECO:0000313" key="2">
    <source>
        <dbReference type="EMBL" id="KAA5539465.1"/>
    </source>
</evidence>
<evidence type="ECO:0000313" key="3">
    <source>
        <dbReference type="Proteomes" id="UP000324479"/>
    </source>
</evidence>
<keyword evidence="3" id="KW-1185">Reference proteome</keyword>
<dbReference type="Pfam" id="PF01497">
    <property type="entry name" value="Peripla_BP_2"/>
    <property type="match status" value="1"/>
</dbReference>
<sequence length="340" mass="37345">MRIISLLPSATEIICGLGLRDSLVAVTHECDYPADVSRLPKVTRSRIPATATSGQIDSLVREQMKTTQALYSLDMDVLRDVRPDLIVTQALCDVCAVDAREVSDAACKLDQTPAVINLEPTSLRDLFDNILQVGRAADQERRAEEYVAMLRSRVDAVADRTANHLDRIQRPTDTSQIVAESGDARRTARPSVTLLEWMDPPFSAGHWSPELVRIAGGSELIGVAGQRSVATPWRQIVDADPEVMVVACCGFDLARTLQELPGLVAFPSWKTMRCVRERRVYVVDGSAYFNRPGPRLVDSLEILANALHPNVHPLPQGLKPAFRFDQTLETGPAGGIDSVR</sequence>
<dbReference type="PANTHER" id="PTHR42860:SF1">
    <property type="entry name" value="VITAMIN B12-BINDING PROTEIN"/>
    <property type="match status" value="1"/>
</dbReference>
<reference evidence="2 3" key="1">
    <citation type="submission" date="2019-08" db="EMBL/GenBank/DDBJ databases">
        <authorList>
            <person name="Dhanesh K."/>
            <person name="Kumar G."/>
            <person name="Sasikala C."/>
            <person name="Venkata Ramana C."/>
        </authorList>
    </citation>
    <scope>NUCLEOTIDE SEQUENCE [LARGE SCALE GENOMIC DNA]</scope>
    <source>
        <strain evidence="2 3">JC645</strain>
    </source>
</reference>
<proteinExistence type="predicted"/>
<dbReference type="SUPFAM" id="SSF53807">
    <property type="entry name" value="Helical backbone' metal receptor"/>
    <property type="match status" value="1"/>
</dbReference>
<dbReference type="PROSITE" id="PS50983">
    <property type="entry name" value="FE_B12_PBP"/>
    <property type="match status" value="1"/>
</dbReference>
<dbReference type="RefSeq" id="WP_150079240.1">
    <property type="nucleotide sequence ID" value="NZ_VWOX01000019.1"/>
</dbReference>
<comment type="caution">
    <text evidence="2">The sequence shown here is derived from an EMBL/GenBank/DDBJ whole genome shotgun (WGS) entry which is preliminary data.</text>
</comment>
<organism evidence="2 3">
    <name type="scientific">Roseiconus nitratireducens</name>
    <dbReference type="NCBI Taxonomy" id="2605748"/>
    <lineage>
        <taxon>Bacteria</taxon>
        <taxon>Pseudomonadati</taxon>
        <taxon>Planctomycetota</taxon>
        <taxon>Planctomycetia</taxon>
        <taxon>Pirellulales</taxon>
        <taxon>Pirellulaceae</taxon>
        <taxon>Roseiconus</taxon>
    </lineage>
</organism>
<gene>
    <name evidence="2" type="ORF">FYK55_24335</name>
</gene>
<dbReference type="Proteomes" id="UP000324479">
    <property type="component" value="Unassembled WGS sequence"/>
</dbReference>
<dbReference type="CDD" id="cd01144">
    <property type="entry name" value="BtuF"/>
    <property type="match status" value="1"/>
</dbReference>
<dbReference type="AlphaFoldDB" id="A0A5M6D2U4"/>
<feature type="domain" description="Fe/B12 periplasmic-binding" evidence="1">
    <location>
        <begin position="2"/>
        <end position="311"/>
    </location>
</feature>
<dbReference type="Gene3D" id="3.40.50.1980">
    <property type="entry name" value="Nitrogenase molybdenum iron protein domain"/>
    <property type="match status" value="2"/>
</dbReference>
<dbReference type="PANTHER" id="PTHR42860">
    <property type="entry name" value="VITAMIN B12-BINDING PROTEIN"/>
    <property type="match status" value="1"/>
</dbReference>
<dbReference type="InterPro" id="IPR051030">
    <property type="entry name" value="Vitamin_B12-ABC_binding"/>
</dbReference>
<accession>A0A5M6D2U4</accession>
<protein>
    <submittedName>
        <fullName evidence="2">Cobalamin-binding protein</fullName>
    </submittedName>
</protein>